<sequence>MSCAQCGTVGQQGRFCVACGQAVAPSARPAPRRSPLSDELTQPVLRLERPSKPAVPAR</sequence>
<dbReference type="InParanoid" id="A0A1I4HD37"/>
<evidence type="ECO:0000313" key="2">
    <source>
        <dbReference type="EMBL" id="SFL40075.1"/>
    </source>
</evidence>
<organism evidence="2 3">
    <name type="scientific">Geodermatophilus ruber</name>
    <dbReference type="NCBI Taxonomy" id="504800"/>
    <lineage>
        <taxon>Bacteria</taxon>
        <taxon>Bacillati</taxon>
        <taxon>Actinomycetota</taxon>
        <taxon>Actinomycetes</taxon>
        <taxon>Geodermatophilales</taxon>
        <taxon>Geodermatophilaceae</taxon>
        <taxon>Geodermatophilus</taxon>
    </lineage>
</organism>
<feature type="region of interest" description="Disordered" evidence="1">
    <location>
        <begin position="25"/>
        <end position="58"/>
    </location>
</feature>
<dbReference type="Proteomes" id="UP000199152">
    <property type="component" value="Unassembled WGS sequence"/>
</dbReference>
<reference evidence="2 3" key="1">
    <citation type="submission" date="2016-10" db="EMBL/GenBank/DDBJ databases">
        <authorList>
            <person name="de Groot N.N."/>
        </authorList>
    </citation>
    <scope>NUCLEOTIDE SEQUENCE [LARGE SCALE GENOMIC DNA]</scope>
    <source>
        <strain evidence="2 3">DSM 45317</strain>
    </source>
</reference>
<dbReference type="EMBL" id="FOSW01000010">
    <property type="protein sequence ID" value="SFL40075.1"/>
    <property type="molecule type" value="Genomic_DNA"/>
</dbReference>
<evidence type="ECO:0000256" key="1">
    <source>
        <dbReference type="SAM" id="MobiDB-lite"/>
    </source>
</evidence>
<protein>
    <submittedName>
        <fullName evidence="2">Uncharacterized protein</fullName>
    </submittedName>
</protein>
<name>A0A1I4HD37_9ACTN</name>
<accession>A0A1I4HD37</accession>
<dbReference type="STRING" id="504800.SAMN04488085_110147"/>
<keyword evidence="3" id="KW-1185">Reference proteome</keyword>
<proteinExistence type="predicted"/>
<evidence type="ECO:0000313" key="3">
    <source>
        <dbReference type="Proteomes" id="UP000199152"/>
    </source>
</evidence>
<dbReference type="RefSeq" id="WP_177212839.1">
    <property type="nucleotide sequence ID" value="NZ_FOSW01000010.1"/>
</dbReference>
<gene>
    <name evidence="2" type="ORF">SAMN04488085_110147</name>
</gene>
<dbReference type="AlphaFoldDB" id="A0A1I4HD37"/>